<evidence type="ECO:0000256" key="1">
    <source>
        <dbReference type="SAM" id="Phobius"/>
    </source>
</evidence>
<dbReference type="EMBL" id="BEZZ01147337">
    <property type="protein sequence ID" value="GCC44999.1"/>
    <property type="molecule type" value="Genomic_DNA"/>
</dbReference>
<feature type="non-terminal residue" evidence="2">
    <location>
        <position position="98"/>
    </location>
</feature>
<keyword evidence="1" id="KW-0472">Membrane</keyword>
<keyword evidence="3" id="KW-1185">Reference proteome</keyword>
<reference evidence="2 3" key="1">
    <citation type="journal article" date="2018" name="Nat. Ecol. Evol.">
        <title>Shark genomes provide insights into elasmobranch evolution and the origin of vertebrates.</title>
        <authorList>
            <person name="Hara Y"/>
            <person name="Yamaguchi K"/>
            <person name="Onimaru K"/>
            <person name="Kadota M"/>
            <person name="Koyanagi M"/>
            <person name="Keeley SD"/>
            <person name="Tatsumi K"/>
            <person name="Tanaka K"/>
            <person name="Motone F"/>
            <person name="Kageyama Y"/>
            <person name="Nozu R"/>
            <person name="Adachi N"/>
            <person name="Nishimura O"/>
            <person name="Nakagawa R"/>
            <person name="Tanegashima C"/>
            <person name="Kiyatake I"/>
            <person name="Matsumoto R"/>
            <person name="Murakumo K"/>
            <person name="Nishida K"/>
            <person name="Terakita A"/>
            <person name="Kuratani S"/>
            <person name="Sato K"/>
            <person name="Hyodo S Kuraku.S."/>
        </authorList>
    </citation>
    <scope>NUCLEOTIDE SEQUENCE [LARGE SCALE GENOMIC DNA]</scope>
</reference>
<dbReference type="Proteomes" id="UP000287033">
    <property type="component" value="Unassembled WGS sequence"/>
</dbReference>
<name>A0A401TQW5_CHIPU</name>
<protein>
    <submittedName>
        <fullName evidence="2">Uncharacterized protein</fullName>
    </submittedName>
</protein>
<keyword evidence="1" id="KW-0812">Transmembrane</keyword>
<gene>
    <name evidence="2" type="ORF">chiPu_0029067</name>
</gene>
<sequence length="98" mass="10572">MSGSWPVAAEARAIRLIPSSLQSFVTPLGRPPLRSDGSRAAERGRSFTLDAPAGHAAAGFFVLSPILSSLLHARDRTRQWLCAHAATLTRRHQAIRSS</sequence>
<evidence type="ECO:0000313" key="3">
    <source>
        <dbReference type="Proteomes" id="UP000287033"/>
    </source>
</evidence>
<proteinExistence type="predicted"/>
<comment type="caution">
    <text evidence="2">The sequence shown here is derived from an EMBL/GenBank/DDBJ whole genome shotgun (WGS) entry which is preliminary data.</text>
</comment>
<feature type="transmembrane region" description="Helical" evidence="1">
    <location>
        <begin position="53"/>
        <end position="71"/>
    </location>
</feature>
<dbReference type="AlphaFoldDB" id="A0A401TQW5"/>
<evidence type="ECO:0000313" key="2">
    <source>
        <dbReference type="EMBL" id="GCC44999.1"/>
    </source>
</evidence>
<keyword evidence="1" id="KW-1133">Transmembrane helix</keyword>
<accession>A0A401TQW5</accession>
<organism evidence="2 3">
    <name type="scientific">Chiloscyllium punctatum</name>
    <name type="common">Brownbanded bambooshark</name>
    <name type="synonym">Hemiscyllium punctatum</name>
    <dbReference type="NCBI Taxonomy" id="137246"/>
    <lineage>
        <taxon>Eukaryota</taxon>
        <taxon>Metazoa</taxon>
        <taxon>Chordata</taxon>
        <taxon>Craniata</taxon>
        <taxon>Vertebrata</taxon>
        <taxon>Chondrichthyes</taxon>
        <taxon>Elasmobranchii</taxon>
        <taxon>Galeomorphii</taxon>
        <taxon>Galeoidea</taxon>
        <taxon>Orectolobiformes</taxon>
        <taxon>Hemiscylliidae</taxon>
        <taxon>Chiloscyllium</taxon>
    </lineage>
</organism>